<proteinExistence type="inferred from homology"/>
<organism evidence="11 12">
    <name type="scientific">Candidatus Alectryocaccomicrobium excrementavium</name>
    <dbReference type="NCBI Taxonomy" id="2840668"/>
    <lineage>
        <taxon>Bacteria</taxon>
        <taxon>Bacillati</taxon>
        <taxon>Bacillota</taxon>
        <taxon>Clostridia</taxon>
        <taxon>Candidatus Alectryocaccomicrobium</taxon>
    </lineage>
</organism>
<evidence type="ECO:0000256" key="6">
    <source>
        <dbReference type="ARBA" id="ARBA00022989"/>
    </source>
</evidence>
<evidence type="ECO:0000256" key="5">
    <source>
        <dbReference type="ARBA" id="ARBA00022692"/>
    </source>
</evidence>
<dbReference type="GO" id="GO:0042121">
    <property type="term" value="P:alginic acid biosynthetic process"/>
    <property type="evidence" value="ECO:0007669"/>
    <property type="project" value="InterPro"/>
</dbReference>
<dbReference type="PIRSF" id="PIRSF016636">
    <property type="entry name" value="AlgI_DltB"/>
    <property type="match status" value="1"/>
</dbReference>
<reference evidence="11" key="1">
    <citation type="submission" date="2020-10" db="EMBL/GenBank/DDBJ databases">
        <authorList>
            <person name="Gilroy R."/>
        </authorList>
    </citation>
    <scope>NUCLEOTIDE SEQUENCE</scope>
    <source>
        <strain evidence="11">13766</strain>
    </source>
</reference>
<evidence type="ECO:0000256" key="4">
    <source>
        <dbReference type="ARBA" id="ARBA00022679"/>
    </source>
</evidence>
<keyword evidence="4 9" id="KW-0808">Transferase</keyword>
<dbReference type="InterPro" id="IPR024194">
    <property type="entry name" value="Ac/AlaTfrase_AlgI/DltB"/>
</dbReference>
<feature type="transmembrane region" description="Helical" evidence="10">
    <location>
        <begin position="222"/>
        <end position="242"/>
    </location>
</feature>
<dbReference type="InterPro" id="IPR051085">
    <property type="entry name" value="MB_O-acyltransferase"/>
</dbReference>
<evidence type="ECO:0000313" key="12">
    <source>
        <dbReference type="Proteomes" id="UP000824140"/>
    </source>
</evidence>
<evidence type="ECO:0000256" key="1">
    <source>
        <dbReference type="ARBA" id="ARBA00004651"/>
    </source>
</evidence>
<feature type="transmembrane region" description="Helical" evidence="10">
    <location>
        <begin position="148"/>
        <end position="168"/>
    </location>
</feature>
<comment type="caution">
    <text evidence="11">The sequence shown here is derived from an EMBL/GenBank/DDBJ whole genome shotgun (WGS) entry which is preliminary data.</text>
</comment>
<reference evidence="11" key="2">
    <citation type="journal article" date="2021" name="PeerJ">
        <title>Extensive microbial diversity within the chicken gut microbiome revealed by metagenomics and culture.</title>
        <authorList>
            <person name="Gilroy R."/>
            <person name="Ravi A."/>
            <person name="Getino M."/>
            <person name="Pursley I."/>
            <person name="Horton D.L."/>
            <person name="Alikhan N.F."/>
            <person name="Baker D."/>
            <person name="Gharbi K."/>
            <person name="Hall N."/>
            <person name="Watson M."/>
            <person name="Adriaenssens E.M."/>
            <person name="Foster-Nyarko E."/>
            <person name="Jarju S."/>
            <person name="Secka A."/>
            <person name="Antonio M."/>
            <person name="Oren A."/>
            <person name="Chaudhuri R.R."/>
            <person name="La Ragione R."/>
            <person name="Hildebrand F."/>
            <person name="Pallen M.J."/>
        </authorList>
    </citation>
    <scope>NUCLEOTIDE SEQUENCE</scope>
    <source>
        <strain evidence="11">13766</strain>
    </source>
</reference>
<dbReference type="GO" id="GO:0016746">
    <property type="term" value="F:acyltransferase activity"/>
    <property type="evidence" value="ECO:0007669"/>
    <property type="project" value="UniProtKB-KW"/>
</dbReference>
<dbReference type="GO" id="GO:0005886">
    <property type="term" value="C:plasma membrane"/>
    <property type="evidence" value="ECO:0007669"/>
    <property type="project" value="UniProtKB-SubCell"/>
</dbReference>
<gene>
    <name evidence="11" type="ORF">IAA84_03530</name>
</gene>
<feature type="transmembrane region" description="Helical" evidence="10">
    <location>
        <begin position="79"/>
        <end position="95"/>
    </location>
</feature>
<dbReference type="Proteomes" id="UP000824140">
    <property type="component" value="Unassembled WGS sequence"/>
</dbReference>
<evidence type="ECO:0000256" key="3">
    <source>
        <dbReference type="ARBA" id="ARBA00022475"/>
    </source>
</evidence>
<feature type="transmembrane region" description="Helical" evidence="10">
    <location>
        <begin position="359"/>
        <end position="377"/>
    </location>
</feature>
<evidence type="ECO:0000256" key="9">
    <source>
        <dbReference type="PIRNR" id="PIRNR016636"/>
    </source>
</evidence>
<dbReference type="PANTHER" id="PTHR13285:SF23">
    <property type="entry name" value="TEICHOIC ACID D-ALANYLTRANSFERASE"/>
    <property type="match status" value="1"/>
</dbReference>
<evidence type="ECO:0000256" key="2">
    <source>
        <dbReference type="ARBA" id="ARBA00010323"/>
    </source>
</evidence>
<evidence type="ECO:0000256" key="8">
    <source>
        <dbReference type="ARBA" id="ARBA00023315"/>
    </source>
</evidence>
<feature type="transmembrane region" description="Helical" evidence="10">
    <location>
        <begin position="426"/>
        <end position="443"/>
    </location>
</feature>
<dbReference type="EMBL" id="DVJN01000068">
    <property type="protein sequence ID" value="HIS92068.1"/>
    <property type="molecule type" value="Genomic_DNA"/>
</dbReference>
<dbReference type="AlphaFoldDB" id="A0A9D1K6N6"/>
<comment type="subcellular location">
    <subcellularLocation>
        <location evidence="1">Cell membrane</location>
        <topology evidence="1">Multi-pass membrane protein</topology>
    </subcellularLocation>
</comment>
<keyword evidence="3 9" id="KW-1003">Cell membrane</keyword>
<keyword evidence="7 9" id="KW-0472">Membrane</keyword>
<feature type="transmembrane region" description="Helical" evidence="10">
    <location>
        <begin position="189"/>
        <end position="216"/>
    </location>
</feature>
<evidence type="ECO:0000256" key="7">
    <source>
        <dbReference type="ARBA" id="ARBA00023136"/>
    </source>
</evidence>
<evidence type="ECO:0000256" key="10">
    <source>
        <dbReference type="SAM" id="Phobius"/>
    </source>
</evidence>
<keyword evidence="8 9" id="KW-0012">Acyltransferase</keyword>
<dbReference type="PANTHER" id="PTHR13285">
    <property type="entry name" value="ACYLTRANSFERASE"/>
    <property type="match status" value="1"/>
</dbReference>
<dbReference type="InterPro" id="IPR004299">
    <property type="entry name" value="MBOAT_fam"/>
</dbReference>
<protein>
    <submittedName>
        <fullName evidence="11">MBOAT family protein</fullName>
    </submittedName>
</protein>
<feature type="transmembrane region" description="Helical" evidence="10">
    <location>
        <begin position="115"/>
        <end position="136"/>
    </location>
</feature>
<keyword evidence="5 10" id="KW-0812">Transmembrane</keyword>
<sequence length="485" mass="55467">MLFNSYIFVLLFLPLSVAGYFLLNRRNTRLATAYLLGMSLWFYAYFNVAYLPLIVGSILVNFSLNKLMRRFTAKNARKAVMLAGVAINIGVLFYYKYYDFFATNVNSLFGTHWTLLNLVLPLGISFFTFQQVSYMIDSYKGEVPDYPLLDYALFVTFFPQLIAGPIVLHKEIVPQFMDNSKRRFQWENFSRGLYAFALGMAKKVLLADVFGIAVNYAFGNPAALNSTNALIGAVGYIFQMYFDFSGYGDMAVGLGKMFNIDIPNNFNSPLRSRNVKEFWKRWHITLTRFFTYYIYFPLGGSRKGTLRTCVNTMIVFTISGLWHGAGWGYILFGVNWGITQLIDMFVGKWWKKVPGALQWLCLHLFTVLNAVLFRAVTLGDAATLIQRIFAFDFGPLAQEIYEGFRPAEVEFVLYDILGRLVNMPDWMGAALFFGLAYYLILFAKNTSERIRDFAPTARTMITTIVLLTLSILSFSGVSTFLYFNF</sequence>
<accession>A0A9D1K6N6</accession>
<feature type="transmembrane region" description="Helical" evidence="10">
    <location>
        <begin position="464"/>
        <end position="483"/>
    </location>
</feature>
<keyword evidence="6 10" id="KW-1133">Transmembrane helix</keyword>
<comment type="similarity">
    <text evidence="2 9">Belongs to the membrane-bound acyltransferase family.</text>
</comment>
<name>A0A9D1K6N6_9FIRM</name>
<dbReference type="InterPro" id="IPR028362">
    <property type="entry name" value="AlgI"/>
</dbReference>
<feature type="transmembrane region" description="Helical" evidence="10">
    <location>
        <begin position="35"/>
        <end position="59"/>
    </location>
</feature>
<dbReference type="Pfam" id="PF03062">
    <property type="entry name" value="MBOAT"/>
    <property type="match status" value="1"/>
</dbReference>
<feature type="transmembrane region" description="Helical" evidence="10">
    <location>
        <begin position="6"/>
        <end position="23"/>
    </location>
</feature>
<evidence type="ECO:0000313" key="11">
    <source>
        <dbReference type="EMBL" id="HIS92068.1"/>
    </source>
</evidence>
<dbReference type="PIRSF" id="PIRSF500217">
    <property type="entry name" value="AlgI"/>
    <property type="match status" value="1"/>
</dbReference>